<feature type="compositionally biased region" description="Polar residues" evidence="2">
    <location>
        <begin position="680"/>
        <end position="690"/>
    </location>
</feature>
<feature type="region of interest" description="Disordered" evidence="2">
    <location>
        <begin position="316"/>
        <end position="337"/>
    </location>
</feature>
<proteinExistence type="predicted"/>
<dbReference type="Gene3D" id="1.25.40.180">
    <property type="match status" value="1"/>
</dbReference>
<feature type="compositionally biased region" description="Acidic residues" evidence="2">
    <location>
        <begin position="785"/>
        <end position="795"/>
    </location>
</feature>
<reference evidence="4 6" key="1">
    <citation type="submission" date="2016-08" db="EMBL/GenBank/DDBJ databases">
        <title>A Parts List for Fungal Cellulosomes Revealed by Comparative Genomics.</title>
        <authorList>
            <consortium name="DOE Joint Genome Institute"/>
            <person name="Haitjema C.H."/>
            <person name="Gilmore S.P."/>
            <person name="Henske J.K."/>
            <person name="Solomon K.V."/>
            <person name="De Groot R."/>
            <person name="Kuo A."/>
            <person name="Mondo S.J."/>
            <person name="Salamov A.A."/>
            <person name="Labutti K."/>
            <person name="Zhao Z."/>
            <person name="Chiniquy J."/>
            <person name="Barry K."/>
            <person name="Brewer H.M."/>
            <person name="Purvine S.O."/>
            <person name="Wright A.T."/>
            <person name="Boxma B."/>
            <person name="Van Alen T."/>
            <person name="Hackstein J.H."/>
            <person name="Baker S.E."/>
            <person name="Grigoriev I.V."/>
            <person name="O'Malley M.A."/>
        </authorList>
    </citation>
    <scope>NUCLEOTIDE SEQUENCE [LARGE SCALE GENOMIC DNA]</scope>
    <source>
        <strain evidence="4 6">S4</strain>
    </source>
</reference>
<sequence>MQSQTISVPVVFSQVNFSVGKIARQKSSANPEKSVTTTSSSSYSNPPVQTYYRTYGNNSSQSVFMSVSSSGKRMVTTKTTRINNNSNQITSSYFTKSTSSHTNTNTNTKNDNNLDVSFLLSLFSLSFKYIFIITANVIDKLIFIVINPVETFIYLSDRITEIRLMKRKIDELTYERDKLEQQGDQLMAQLTSVRISNRCIETSYKAMKQKRDILKDTLKALQNEIQRERESRYVVEKCHNERIEKLEFELDMKDQEIIKYEDKERLLKKKIHKLQKKIKQASSSKGKASSNLSLPTFSLQNFDTFTFDDSIPSVNDKDNKAKESVQKQNSNDNQSEDLYYSSEDENFIFAKDSDAESCSDSNLESESESDSESDSDSNVSTDSNSEFDSESDIDIEAVCITQREIPKDSIYYNFARRQADTMEEDEEDDELELNGKTEQNPLYILRQEAYNCLYQSIVSELCTSSILMDLDVKMDKKNFTSYTCISIILEALIHYLEVKDQLMNNEAIENLFIRYRPLILNYTDTEEDQMNLLVSLEYICIENSVRLQQHLRILMAIYKLELVDPQSILKWYHLIPDSEETNNHGTCPMTPSINCVLPKLPLHHNSNSNLKIAIKNHMENDGSKCIGQMIDGHYATKADPSSLNEHTTIHLTRSNSYGGNDVYNNNTKKSTENDLLGESVSETNNEMEQINKTKTKTTKSKTNNSHGGRSGHARTASGSSMPISVVRRRRSMSNISDSGSHEIYYIGLRKNIRELAKIFALWLESKVNSSSDEESILDNMSMSQDLEDEDSEESENELRRLHRKLLSDEDTSYDTNSNSIGEDGDDLSDLISISSSNYSSSNGYLSPLTPITQTSVKKCKKVTFNLSHMNEKDEDETVHNEDNKKIKLDKNCPLLACLENNPLNNCINFDFDTMDDEDESDDSESGEEIIEEVEEVIEEEVVEEIIEEFTDEEDNLNNEDDESVTIVEEKEEVIDEVVKCIKVTC</sequence>
<evidence type="ECO:0000256" key="1">
    <source>
        <dbReference type="SAM" id="Coils"/>
    </source>
</evidence>
<protein>
    <recommendedName>
        <fullName evidence="3">W2 domain-containing protein</fullName>
    </recommendedName>
</protein>
<feature type="compositionally biased region" description="Low complexity" evidence="2">
    <location>
        <begin position="34"/>
        <end position="44"/>
    </location>
</feature>
<feature type="region of interest" description="Disordered" evidence="2">
    <location>
        <begin position="24"/>
        <end position="44"/>
    </location>
</feature>
<comment type="caution">
    <text evidence="4">The sequence shown here is derived from an EMBL/GenBank/DDBJ whole genome shotgun (WGS) entry which is preliminary data.</text>
</comment>
<feature type="domain" description="W2" evidence="3">
    <location>
        <begin position="423"/>
        <end position="773"/>
    </location>
</feature>
<evidence type="ECO:0000259" key="3">
    <source>
        <dbReference type="PROSITE" id="PS51363"/>
    </source>
</evidence>
<dbReference type="Proteomes" id="UP000193944">
    <property type="component" value="Unassembled WGS sequence"/>
</dbReference>
<organism evidence="4 6">
    <name type="scientific">Anaeromyces robustus</name>
    <dbReference type="NCBI Taxonomy" id="1754192"/>
    <lineage>
        <taxon>Eukaryota</taxon>
        <taxon>Fungi</taxon>
        <taxon>Fungi incertae sedis</taxon>
        <taxon>Chytridiomycota</taxon>
        <taxon>Chytridiomycota incertae sedis</taxon>
        <taxon>Neocallimastigomycetes</taxon>
        <taxon>Neocallimastigales</taxon>
        <taxon>Neocallimastigaceae</taxon>
        <taxon>Anaeromyces</taxon>
    </lineage>
</organism>
<evidence type="ECO:0000313" key="5">
    <source>
        <dbReference type="EMBL" id="ORX81130.1"/>
    </source>
</evidence>
<keyword evidence="6" id="KW-1185">Reference proteome</keyword>
<dbReference type="OrthoDB" id="2290605at2759"/>
<evidence type="ECO:0000313" key="4">
    <source>
        <dbReference type="EMBL" id="ORX41933.1"/>
    </source>
</evidence>
<feature type="compositionally biased region" description="Acidic residues" evidence="2">
    <location>
        <begin position="363"/>
        <end position="375"/>
    </location>
</feature>
<feature type="compositionally biased region" description="Basic and acidic residues" evidence="2">
    <location>
        <begin position="316"/>
        <end position="325"/>
    </location>
</feature>
<feature type="coiled-coil region" evidence="1">
    <location>
        <begin position="162"/>
        <end position="284"/>
    </location>
</feature>
<evidence type="ECO:0000313" key="6">
    <source>
        <dbReference type="Proteomes" id="UP000193944"/>
    </source>
</evidence>
<dbReference type="InterPro" id="IPR003307">
    <property type="entry name" value="W2_domain"/>
</dbReference>
<dbReference type="AlphaFoldDB" id="A0A1Y1UWE4"/>
<dbReference type="EMBL" id="MCFG01000126">
    <property type="protein sequence ID" value="ORX81130.1"/>
    <property type="molecule type" value="Genomic_DNA"/>
</dbReference>
<dbReference type="InterPro" id="IPR016024">
    <property type="entry name" value="ARM-type_fold"/>
</dbReference>
<name>A0A1Y1UWE4_9FUNG</name>
<dbReference type="PROSITE" id="PS51363">
    <property type="entry name" value="W2"/>
    <property type="match status" value="1"/>
</dbReference>
<feature type="region of interest" description="Disordered" evidence="2">
    <location>
        <begin position="652"/>
        <end position="733"/>
    </location>
</feature>
<reference evidence="4 6" key="2">
    <citation type="submission" date="2016-08" db="EMBL/GenBank/DDBJ databases">
        <title>Pervasive Adenine N6-methylation of Active Genes in Fungi.</title>
        <authorList>
            <consortium name="DOE Joint Genome Institute"/>
            <person name="Mondo S.J."/>
            <person name="Dannebaum R.O."/>
            <person name="Kuo R.C."/>
            <person name="Labutti K."/>
            <person name="Haridas S."/>
            <person name="Kuo A."/>
            <person name="Salamov A."/>
            <person name="Ahrendt S.R."/>
            <person name="Lipzen A."/>
            <person name="Sullivan W."/>
            <person name="Andreopoulos W.B."/>
            <person name="Clum A."/>
            <person name="Lindquist E."/>
            <person name="Daum C."/>
            <person name="Ramamoorthy G.K."/>
            <person name="Gryganskyi A."/>
            <person name="Culley D."/>
            <person name="Magnuson J.K."/>
            <person name="James T.Y."/>
            <person name="O'Malley M.A."/>
            <person name="Stajich J.E."/>
            <person name="Spatafora J.W."/>
            <person name="Visel A."/>
            <person name="Grigoriev I.V."/>
        </authorList>
    </citation>
    <scope>NUCLEOTIDE SEQUENCE [LARGE SCALE GENOMIC DNA]</scope>
    <source>
        <strain evidence="4 6">S4</strain>
    </source>
</reference>
<dbReference type="SUPFAM" id="SSF48371">
    <property type="entry name" value="ARM repeat"/>
    <property type="match status" value="1"/>
</dbReference>
<feature type="compositionally biased region" description="Polar residues" evidence="2">
    <location>
        <begin position="652"/>
        <end position="668"/>
    </location>
</feature>
<gene>
    <name evidence="5" type="ORF">BCR32DRAFT_327423</name>
    <name evidence="4" type="ORF">BCR32DRAFT_331039</name>
</gene>
<keyword evidence="1" id="KW-0175">Coiled coil</keyword>
<feature type="region of interest" description="Disordered" evidence="2">
    <location>
        <begin position="772"/>
        <end position="825"/>
    </location>
</feature>
<accession>A0A1Y1UWE4</accession>
<dbReference type="EMBL" id="MCFG01000840">
    <property type="protein sequence ID" value="ORX41933.1"/>
    <property type="molecule type" value="Genomic_DNA"/>
</dbReference>
<feature type="region of interest" description="Disordered" evidence="2">
    <location>
        <begin position="353"/>
        <end position="390"/>
    </location>
</feature>
<evidence type="ECO:0000256" key="2">
    <source>
        <dbReference type="SAM" id="MobiDB-lite"/>
    </source>
</evidence>